<dbReference type="PANTHER" id="PTHR28291:SF1">
    <property type="entry name" value="CTD KINASE SUBUNIT GAMMA"/>
    <property type="match status" value="1"/>
</dbReference>
<dbReference type="InterPro" id="IPR024638">
    <property type="entry name" value="Ctk3_N"/>
</dbReference>
<dbReference type="InParanoid" id="B0D9N2"/>
<reference evidence="3 4" key="1">
    <citation type="journal article" date="2008" name="Nature">
        <title>The genome of Laccaria bicolor provides insights into mycorrhizal symbiosis.</title>
        <authorList>
            <person name="Martin F."/>
            <person name="Aerts A."/>
            <person name="Ahren D."/>
            <person name="Brun A."/>
            <person name="Danchin E.G.J."/>
            <person name="Duchaussoy F."/>
            <person name="Gibon J."/>
            <person name="Kohler A."/>
            <person name="Lindquist E."/>
            <person name="Pereda V."/>
            <person name="Salamov A."/>
            <person name="Shapiro H.J."/>
            <person name="Wuyts J."/>
            <person name="Blaudez D."/>
            <person name="Buee M."/>
            <person name="Brokstein P."/>
            <person name="Canbaeck B."/>
            <person name="Cohen D."/>
            <person name="Courty P.E."/>
            <person name="Coutinho P.M."/>
            <person name="Delaruelle C."/>
            <person name="Detter J.C."/>
            <person name="Deveau A."/>
            <person name="DiFazio S."/>
            <person name="Duplessis S."/>
            <person name="Fraissinet-Tachet L."/>
            <person name="Lucic E."/>
            <person name="Frey-Klett P."/>
            <person name="Fourrey C."/>
            <person name="Feussner I."/>
            <person name="Gay G."/>
            <person name="Grimwood J."/>
            <person name="Hoegger P.J."/>
            <person name="Jain P."/>
            <person name="Kilaru S."/>
            <person name="Labbe J."/>
            <person name="Lin Y.C."/>
            <person name="Legue V."/>
            <person name="Le Tacon F."/>
            <person name="Marmeisse R."/>
            <person name="Melayah D."/>
            <person name="Montanini B."/>
            <person name="Muratet M."/>
            <person name="Nehls U."/>
            <person name="Niculita-Hirzel H."/>
            <person name="Oudot-Le Secq M.P."/>
            <person name="Peter M."/>
            <person name="Quesneville H."/>
            <person name="Rajashekar B."/>
            <person name="Reich M."/>
            <person name="Rouhier N."/>
            <person name="Schmutz J."/>
            <person name="Yin T."/>
            <person name="Chalot M."/>
            <person name="Henrissat B."/>
            <person name="Kuees U."/>
            <person name="Lucas S."/>
            <person name="Van de Peer Y."/>
            <person name="Podila G.K."/>
            <person name="Polle A."/>
            <person name="Pukkila P.J."/>
            <person name="Richardson P.M."/>
            <person name="Rouze P."/>
            <person name="Sanders I.R."/>
            <person name="Stajich J.E."/>
            <person name="Tunlid A."/>
            <person name="Tuskan G."/>
            <person name="Grigoriev I.V."/>
        </authorList>
    </citation>
    <scope>NUCLEOTIDE SEQUENCE [LARGE SCALE GENOMIC DNA]</scope>
    <source>
        <strain evidence="4">S238N-H82 / ATCC MYA-4686</strain>
    </source>
</reference>
<keyword evidence="4" id="KW-1185">Reference proteome</keyword>
<organism evidence="4">
    <name type="scientific">Laccaria bicolor (strain S238N-H82 / ATCC MYA-4686)</name>
    <name type="common">Bicoloured deceiver</name>
    <name type="synonym">Laccaria laccata var. bicolor</name>
    <dbReference type="NCBI Taxonomy" id="486041"/>
    <lineage>
        <taxon>Eukaryota</taxon>
        <taxon>Fungi</taxon>
        <taxon>Dikarya</taxon>
        <taxon>Basidiomycota</taxon>
        <taxon>Agaricomycotina</taxon>
        <taxon>Agaricomycetes</taxon>
        <taxon>Agaricomycetidae</taxon>
        <taxon>Agaricales</taxon>
        <taxon>Agaricineae</taxon>
        <taxon>Hydnangiaceae</taxon>
        <taxon>Laccaria</taxon>
    </lineage>
</organism>
<dbReference type="InterPro" id="IPR024637">
    <property type="entry name" value="Ctk3_C"/>
</dbReference>
<dbReference type="Proteomes" id="UP000001194">
    <property type="component" value="Unassembled WGS sequence"/>
</dbReference>
<evidence type="ECO:0000313" key="3">
    <source>
        <dbReference type="EMBL" id="EDR08382.1"/>
    </source>
</evidence>
<dbReference type="PANTHER" id="PTHR28291">
    <property type="entry name" value="CTD KINASE SUBUNIT GAMMA"/>
    <property type="match status" value="1"/>
</dbReference>
<dbReference type="OrthoDB" id="21266at2759"/>
<dbReference type="GO" id="GO:0045943">
    <property type="term" value="P:positive regulation of transcription by RNA polymerase I"/>
    <property type="evidence" value="ECO:0007669"/>
    <property type="project" value="TreeGrafter"/>
</dbReference>
<dbReference type="HOGENOM" id="CLU_051552_1_0_1"/>
<feature type="domain" description="CID" evidence="2">
    <location>
        <begin position="2"/>
        <end position="161"/>
    </location>
</feature>
<proteinExistence type="predicted"/>
<dbReference type="AlphaFoldDB" id="B0D9N2"/>
<gene>
    <name evidence="3" type="ORF">LACBIDRAFT_296962</name>
</gene>
<dbReference type="Pfam" id="PF12243">
    <property type="entry name" value="CTK3"/>
    <property type="match status" value="1"/>
</dbReference>
<dbReference type="GO" id="GO:0032786">
    <property type="term" value="P:positive regulation of DNA-templated transcription, elongation"/>
    <property type="evidence" value="ECO:0007669"/>
    <property type="project" value="InterPro"/>
</dbReference>
<evidence type="ECO:0000259" key="2">
    <source>
        <dbReference type="PROSITE" id="PS51391"/>
    </source>
</evidence>
<dbReference type="PROSITE" id="PS51391">
    <property type="entry name" value="CID"/>
    <property type="match status" value="1"/>
</dbReference>
<feature type="region of interest" description="Disordered" evidence="1">
    <location>
        <begin position="158"/>
        <end position="212"/>
    </location>
</feature>
<dbReference type="Gene3D" id="1.25.40.90">
    <property type="match status" value="1"/>
</dbReference>
<dbReference type="KEGG" id="lbc:LACBIDRAFT_296962"/>
<sequence>MDPFEVRMQFLALIRRLNASQQSIQKVVGFAVKHFPACGEDLWDCIVEECQKGSINSRINILYFLDSLCETCLLVSHSSSSNSNAQPSTSTAAGGSGATSGLYVVYVTRDLRKIVELVVPEGRQGLPNLISTKQILESWRSKRVIDPATIDEVIEGLNGRGVPVNGSSTAAGHEDAAGSTELNNDYDHQHRPSNPHPSELHHHHQRRSLSRSDVFKRIEEDRERHKRLRERRWVQPVFKAQGQPGLVSFLDDEDVEFENEWETTSDWNEDDDDAVAEEVRMCFSAEERMDLG</sequence>
<protein>
    <submittedName>
        <fullName evidence="3">Predicted protein</fullName>
    </submittedName>
</protein>
<dbReference type="InterPro" id="IPR008942">
    <property type="entry name" value="ENTH_VHS"/>
</dbReference>
<dbReference type="GO" id="GO:0070692">
    <property type="term" value="C:CTDK-1 complex"/>
    <property type="evidence" value="ECO:0007669"/>
    <property type="project" value="InterPro"/>
</dbReference>
<dbReference type="Pfam" id="PF12350">
    <property type="entry name" value="CTK3_C"/>
    <property type="match status" value="1"/>
</dbReference>
<dbReference type="GeneID" id="6076228"/>
<dbReference type="EMBL" id="DS547101">
    <property type="protein sequence ID" value="EDR08382.1"/>
    <property type="molecule type" value="Genomic_DNA"/>
</dbReference>
<name>B0D9N2_LACBS</name>
<evidence type="ECO:0000313" key="4">
    <source>
        <dbReference type="Proteomes" id="UP000001194"/>
    </source>
</evidence>
<dbReference type="InterPro" id="IPR006569">
    <property type="entry name" value="CID_dom"/>
</dbReference>
<dbReference type="InterPro" id="IPR042326">
    <property type="entry name" value="Ctk3"/>
</dbReference>
<dbReference type="RefSeq" id="XP_001880607.1">
    <property type="nucleotide sequence ID" value="XM_001880572.1"/>
</dbReference>
<dbReference type="STRING" id="486041.B0D9N2"/>
<evidence type="ECO:0000256" key="1">
    <source>
        <dbReference type="SAM" id="MobiDB-lite"/>
    </source>
</evidence>
<accession>B0D9N2</accession>